<dbReference type="PANTHER" id="PTHR43540">
    <property type="entry name" value="PEROXYUREIDOACRYLATE/UREIDOACRYLATE AMIDOHYDROLASE-RELATED"/>
    <property type="match status" value="1"/>
</dbReference>
<comment type="similarity">
    <text evidence="1">Belongs to the isochorismatase family.</text>
</comment>
<dbReference type="Pfam" id="PF00857">
    <property type="entry name" value="Isochorismatase"/>
    <property type="match status" value="1"/>
</dbReference>
<dbReference type="Gene3D" id="3.40.50.850">
    <property type="entry name" value="Isochorismatase-like"/>
    <property type="match status" value="1"/>
</dbReference>
<evidence type="ECO:0000256" key="1">
    <source>
        <dbReference type="ARBA" id="ARBA00006336"/>
    </source>
</evidence>
<evidence type="ECO:0000313" key="4">
    <source>
        <dbReference type="EMBL" id="NNJ30329.1"/>
    </source>
</evidence>
<comment type="caution">
    <text evidence="4">The sequence shown here is derived from an EMBL/GenBank/DDBJ whole genome shotgun (WGS) entry which is preliminary data.</text>
</comment>
<proteinExistence type="inferred from homology"/>
<reference evidence="4 5" key="1">
    <citation type="submission" date="2020-03" db="EMBL/GenBank/DDBJ databases">
        <title>Genome Sequence of industrial isolate, B5A.</title>
        <authorList>
            <person name="Sharma S."/>
            <person name="Patil P.B."/>
            <person name="Korpole S."/>
        </authorList>
    </citation>
    <scope>NUCLEOTIDE SEQUENCE [LARGE SCALE GENOMIC DNA]</scope>
    <source>
        <strain evidence="4 5">PI-S10-B5A</strain>
    </source>
</reference>
<keyword evidence="2 4" id="KW-0378">Hydrolase</keyword>
<dbReference type="InterPro" id="IPR000868">
    <property type="entry name" value="Isochorismatase-like_dom"/>
</dbReference>
<gene>
    <name evidence="4" type="ORF">G9470_11105</name>
</gene>
<keyword evidence="5" id="KW-1185">Reference proteome</keyword>
<dbReference type="InterPro" id="IPR050272">
    <property type="entry name" value="Isochorismatase-like_hydrls"/>
</dbReference>
<feature type="domain" description="Isochorismatase-like" evidence="3">
    <location>
        <begin position="5"/>
        <end position="142"/>
    </location>
</feature>
<sequence>MNYDALMIVDMQTALVEAEPYNRVTVIENIKALLDTCRKKRLPIIYIQHDGGIGDELEHGCTGWTIYKEIAPMPDEKIFEKKYNSAFRKTGLHEYLQETGVKNIILCGMQTEYCLDVTCKVAFEYEYEVTIPQSTTTTFDNAFASGKDLAEYYENKIWNNRYAKVVSMEQVLNSVQTIS</sequence>
<dbReference type="CDD" id="cd01014">
    <property type="entry name" value="nicotinamidase_related"/>
    <property type="match status" value="1"/>
</dbReference>
<dbReference type="InterPro" id="IPR036380">
    <property type="entry name" value="Isochorismatase-like_sf"/>
</dbReference>
<dbReference type="SUPFAM" id="SSF52499">
    <property type="entry name" value="Isochorismatase-like hydrolases"/>
    <property type="match status" value="1"/>
</dbReference>
<organism evidence="4 5">
    <name type="scientific">Lacrimispora defluvii</name>
    <dbReference type="NCBI Taxonomy" id="2719233"/>
    <lineage>
        <taxon>Bacteria</taxon>
        <taxon>Bacillati</taxon>
        <taxon>Bacillota</taxon>
        <taxon>Clostridia</taxon>
        <taxon>Lachnospirales</taxon>
        <taxon>Lachnospiraceae</taxon>
        <taxon>Lacrimispora</taxon>
    </lineage>
</organism>
<dbReference type="GO" id="GO:0016787">
    <property type="term" value="F:hydrolase activity"/>
    <property type="evidence" value="ECO:0007669"/>
    <property type="project" value="UniProtKB-KW"/>
</dbReference>
<evidence type="ECO:0000259" key="3">
    <source>
        <dbReference type="Pfam" id="PF00857"/>
    </source>
</evidence>
<dbReference type="RefSeq" id="WP_170821510.1">
    <property type="nucleotide sequence ID" value="NZ_JAAOXG010000020.1"/>
</dbReference>
<protein>
    <submittedName>
        <fullName evidence="4">Cysteine hydrolase</fullName>
    </submittedName>
</protein>
<accession>A0ABX1VPF5</accession>
<dbReference type="Proteomes" id="UP000539052">
    <property type="component" value="Unassembled WGS sequence"/>
</dbReference>
<dbReference type="PANTHER" id="PTHR43540:SF14">
    <property type="entry name" value="ISOCHORISMATASE"/>
    <property type="match status" value="1"/>
</dbReference>
<evidence type="ECO:0000313" key="5">
    <source>
        <dbReference type="Proteomes" id="UP000539052"/>
    </source>
</evidence>
<dbReference type="EMBL" id="JAAOXG010000020">
    <property type="protein sequence ID" value="NNJ30329.1"/>
    <property type="molecule type" value="Genomic_DNA"/>
</dbReference>
<name>A0ABX1VPF5_9FIRM</name>
<evidence type="ECO:0000256" key="2">
    <source>
        <dbReference type="ARBA" id="ARBA00022801"/>
    </source>
</evidence>